<dbReference type="WBParaSite" id="Pan_g1189.t1">
    <property type="protein sequence ID" value="Pan_g1189.t1"/>
    <property type="gene ID" value="Pan_g1189"/>
</dbReference>
<keyword evidence="2" id="KW-1133">Transmembrane helix</keyword>
<protein>
    <submittedName>
        <fullName evidence="4">Uncharacterized protein</fullName>
    </submittedName>
</protein>
<organism evidence="3 4">
    <name type="scientific">Panagrellus redivivus</name>
    <name type="common">Microworm</name>
    <dbReference type="NCBI Taxonomy" id="6233"/>
    <lineage>
        <taxon>Eukaryota</taxon>
        <taxon>Metazoa</taxon>
        <taxon>Ecdysozoa</taxon>
        <taxon>Nematoda</taxon>
        <taxon>Chromadorea</taxon>
        <taxon>Rhabditida</taxon>
        <taxon>Tylenchina</taxon>
        <taxon>Panagrolaimomorpha</taxon>
        <taxon>Panagrolaimoidea</taxon>
        <taxon>Panagrolaimidae</taxon>
        <taxon>Panagrellus</taxon>
    </lineage>
</organism>
<proteinExistence type="predicted"/>
<dbReference type="Proteomes" id="UP000492821">
    <property type="component" value="Unassembled WGS sequence"/>
</dbReference>
<reference evidence="4" key="2">
    <citation type="submission" date="2020-10" db="UniProtKB">
        <authorList>
            <consortium name="WormBaseParasite"/>
        </authorList>
    </citation>
    <scope>IDENTIFICATION</scope>
</reference>
<feature type="transmembrane region" description="Helical" evidence="2">
    <location>
        <begin position="6"/>
        <end position="30"/>
    </location>
</feature>
<evidence type="ECO:0000313" key="4">
    <source>
        <dbReference type="WBParaSite" id="Pan_g1189.t1"/>
    </source>
</evidence>
<accession>A0A7E4USB4</accession>
<feature type="region of interest" description="Disordered" evidence="1">
    <location>
        <begin position="140"/>
        <end position="161"/>
    </location>
</feature>
<reference evidence="3" key="1">
    <citation type="journal article" date="2013" name="Genetics">
        <title>The draft genome and transcriptome of Panagrellus redivivus are shaped by the harsh demands of a free-living lifestyle.</title>
        <authorList>
            <person name="Srinivasan J."/>
            <person name="Dillman A.R."/>
            <person name="Macchietto M.G."/>
            <person name="Heikkinen L."/>
            <person name="Lakso M."/>
            <person name="Fracchia K.M."/>
            <person name="Antoshechkin I."/>
            <person name="Mortazavi A."/>
            <person name="Wong G."/>
            <person name="Sternberg P.W."/>
        </authorList>
    </citation>
    <scope>NUCLEOTIDE SEQUENCE [LARGE SCALE GENOMIC DNA]</scope>
    <source>
        <strain evidence="3">MT8872</strain>
    </source>
</reference>
<keyword evidence="2" id="KW-0472">Membrane</keyword>
<keyword evidence="2" id="KW-0812">Transmembrane</keyword>
<sequence>MDTPLPFGAISTVLLSIFLLPVVAVFQCYYNKAQRREAHNLDVTHKVEAVPLHEMPEAGAEACLRHEMLKWYPRLELQKESITNENYKTAAKRLGVKPHPAKEPEMNFAKLDPNRHVTFADSCLVYIVYENDVCRGEIEKEENTADINSQSPPPSPPPASP</sequence>
<feature type="compositionally biased region" description="Pro residues" evidence="1">
    <location>
        <begin position="151"/>
        <end position="161"/>
    </location>
</feature>
<evidence type="ECO:0000256" key="2">
    <source>
        <dbReference type="SAM" id="Phobius"/>
    </source>
</evidence>
<evidence type="ECO:0000256" key="1">
    <source>
        <dbReference type="SAM" id="MobiDB-lite"/>
    </source>
</evidence>
<evidence type="ECO:0000313" key="3">
    <source>
        <dbReference type="Proteomes" id="UP000492821"/>
    </source>
</evidence>
<keyword evidence="3" id="KW-1185">Reference proteome</keyword>
<dbReference type="AlphaFoldDB" id="A0A7E4USB4"/>
<name>A0A7E4USB4_PANRE</name>